<feature type="domain" description="Helicase ATP-binding" evidence="11">
    <location>
        <begin position="116"/>
        <end position="284"/>
    </location>
</feature>
<evidence type="ECO:0000313" key="13">
    <source>
        <dbReference type="Proteomes" id="UP000887566"/>
    </source>
</evidence>
<evidence type="ECO:0000256" key="7">
    <source>
        <dbReference type="ARBA" id="ARBA00023187"/>
    </source>
</evidence>
<dbReference type="InterPro" id="IPR027417">
    <property type="entry name" value="P-loop_NTPase"/>
</dbReference>
<dbReference type="CDD" id="cd18791">
    <property type="entry name" value="SF2_C_RHA"/>
    <property type="match status" value="1"/>
</dbReference>
<dbReference type="Proteomes" id="UP000887566">
    <property type="component" value="Unplaced"/>
</dbReference>
<keyword evidence="13" id="KW-1185">Reference proteome</keyword>
<dbReference type="Pfam" id="PF00270">
    <property type="entry name" value="DEAD"/>
    <property type="match status" value="1"/>
</dbReference>
<reference evidence="14" key="1">
    <citation type="submission" date="2022-11" db="UniProtKB">
        <authorList>
            <consortium name="WormBaseParasite"/>
        </authorList>
    </citation>
    <scope>IDENTIFICATION</scope>
</reference>
<dbReference type="PROSITE" id="PS51194">
    <property type="entry name" value="HELICASE_CTER"/>
    <property type="match status" value="1"/>
</dbReference>
<comment type="similarity">
    <text evidence="8">Belongs to the DEAD box helicase family. DEAH subfamily. DDX15/PRP43 sub-subfamily.</text>
</comment>
<organism evidence="13 14">
    <name type="scientific">Plectus sambesii</name>
    <dbReference type="NCBI Taxonomy" id="2011161"/>
    <lineage>
        <taxon>Eukaryota</taxon>
        <taxon>Metazoa</taxon>
        <taxon>Ecdysozoa</taxon>
        <taxon>Nematoda</taxon>
        <taxon>Chromadorea</taxon>
        <taxon>Plectida</taxon>
        <taxon>Plectina</taxon>
        <taxon>Plectoidea</taxon>
        <taxon>Plectidae</taxon>
        <taxon>Plectus</taxon>
    </lineage>
</organism>
<evidence type="ECO:0000256" key="9">
    <source>
        <dbReference type="ARBA" id="ARBA00047984"/>
    </source>
</evidence>
<keyword evidence="2" id="KW-0507">mRNA processing</keyword>
<evidence type="ECO:0000256" key="5">
    <source>
        <dbReference type="ARBA" id="ARBA00022806"/>
    </source>
</evidence>
<evidence type="ECO:0000313" key="14">
    <source>
        <dbReference type="WBParaSite" id="PSAMB.scaffold1387size32261.g12805.t1"/>
    </source>
</evidence>
<dbReference type="PROSITE" id="PS00690">
    <property type="entry name" value="DEAH_ATP_HELICASE"/>
    <property type="match status" value="1"/>
</dbReference>
<proteinExistence type="inferred from homology"/>
<evidence type="ECO:0000256" key="2">
    <source>
        <dbReference type="ARBA" id="ARBA00022664"/>
    </source>
</evidence>
<dbReference type="Pfam" id="PF00271">
    <property type="entry name" value="Helicase_C"/>
    <property type="match status" value="1"/>
</dbReference>
<feature type="compositionally biased region" description="Basic and acidic residues" evidence="10">
    <location>
        <begin position="1"/>
        <end position="15"/>
    </location>
</feature>
<feature type="region of interest" description="Disordered" evidence="10">
    <location>
        <begin position="1"/>
        <end position="66"/>
    </location>
</feature>
<evidence type="ECO:0000256" key="1">
    <source>
        <dbReference type="ARBA" id="ARBA00012552"/>
    </source>
</evidence>
<dbReference type="SMART" id="SM00490">
    <property type="entry name" value="HELICc"/>
    <property type="match status" value="1"/>
</dbReference>
<comment type="catalytic activity">
    <reaction evidence="9">
        <text>ATP + H2O = ADP + phosphate + H(+)</text>
        <dbReference type="Rhea" id="RHEA:13065"/>
        <dbReference type="ChEBI" id="CHEBI:15377"/>
        <dbReference type="ChEBI" id="CHEBI:15378"/>
        <dbReference type="ChEBI" id="CHEBI:30616"/>
        <dbReference type="ChEBI" id="CHEBI:43474"/>
        <dbReference type="ChEBI" id="CHEBI:456216"/>
        <dbReference type="EC" id="3.6.4.13"/>
    </reaction>
</comment>
<dbReference type="Pfam" id="PF04408">
    <property type="entry name" value="WHD_HA2"/>
    <property type="match status" value="1"/>
</dbReference>
<dbReference type="FunFam" id="3.40.50.300:FF:000324">
    <property type="entry name" value="pre-mRNA-splicing factor ATP-dependent RNA helicase DHX15"/>
    <property type="match status" value="1"/>
</dbReference>
<dbReference type="GO" id="GO:0003724">
    <property type="term" value="F:RNA helicase activity"/>
    <property type="evidence" value="ECO:0007669"/>
    <property type="project" value="UniProtKB-EC"/>
</dbReference>
<dbReference type="GO" id="GO:0005681">
    <property type="term" value="C:spliceosomal complex"/>
    <property type="evidence" value="ECO:0007669"/>
    <property type="project" value="TreeGrafter"/>
</dbReference>
<dbReference type="FunFam" id="3.40.50.300:FF:006066">
    <property type="entry name" value="Predicted protein"/>
    <property type="match status" value="1"/>
</dbReference>
<keyword evidence="7" id="KW-0508">mRNA splicing</keyword>
<dbReference type="InterPro" id="IPR011709">
    <property type="entry name" value="DEAD-box_helicase_OB_fold"/>
</dbReference>
<accession>A0A914UZ90</accession>
<dbReference type="InterPro" id="IPR014001">
    <property type="entry name" value="Helicase_ATP-bd"/>
</dbReference>
<dbReference type="InterPro" id="IPR001650">
    <property type="entry name" value="Helicase_C-like"/>
</dbReference>
<keyword evidence="6" id="KW-0067">ATP-binding</keyword>
<dbReference type="PANTHER" id="PTHR18934:SF109">
    <property type="entry name" value="ATP-DEPENDENT RNA HELICASE DHX15 HOMOLOG"/>
    <property type="match status" value="1"/>
</dbReference>
<dbReference type="InterPro" id="IPR048333">
    <property type="entry name" value="HA2_WH"/>
</dbReference>
<dbReference type="GO" id="GO:0016787">
    <property type="term" value="F:hydrolase activity"/>
    <property type="evidence" value="ECO:0007669"/>
    <property type="project" value="UniProtKB-KW"/>
</dbReference>
<dbReference type="InterPro" id="IPR044756">
    <property type="entry name" value="DHX15_DEXHc"/>
</dbReference>
<name>A0A914UZ90_9BILA</name>
<dbReference type="SMART" id="SM00847">
    <property type="entry name" value="HA2"/>
    <property type="match status" value="1"/>
</dbReference>
<keyword evidence="5" id="KW-0347">Helicase</keyword>
<dbReference type="PANTHER" id="PTHR18934">
    <property type="entry name" value="ATP-DEPENDENT RNA HELICASE"/>
    <property type="match status" value="1"/>
</dbReference>
<dbReference type="GO" id="GO:0006397">
    <property type="term" value="P:mRNA processing"/>
    <property type="evidence" value="ECO:0007669"/>
    <property type="project" value="UniProtKB-KW"/>
</dbReference>
<dbReference type="EC" id="3.6.4.13" evidence="1"/>
<dbReference type="Pfam" id="PF07717">
    <property type="entry name" value="OB_NTP_bind"/>
    <property type="match status" value="1"/>
</dbReference>
<dbReference type="GO" id="GO:0003723">
    <property type="term" value="F:RNA binding"/>
    <property type="evidence" value="ECO:0007669"/>
    <property type="project" value="TreeGrafter"/>
</dbReference>
<dbReference type="SMART" id="SM00487">
    <property type="entry name" value="DEXDc"/>
    <property type="match status" value="1"/>
</dbReference>
<dbReference type="GO" id="GO:0005524">
    <property type="term" value="F:ATP binding"/>
    <property type="evidence" value="ECO:0007669"/>
    <property type="project" value="UniProtKB-KW"/>
</dbReference>
<evidence type="ECO:0000256" key="4">
    <source>
        <dbReference type="ARBA" id="ARBA00022801"/>
    </source>
</evidence>
<dbReference type="SUPFAM" id="SSF52540">
    <property type="entry name" value="P-loop containing nucleoside triphosphate hydrolases"/>
    <property type="match status" value="1"/>
</dbReference>
<feature type="compositionally biased region" description="Basic and acidic residues" evidence="10">
    <location>
        <begin position="26"/>
        <end position="55"/>
    </location>
</feature>
<dbReference type="AlphaFoldDB" id="A0A914UZ90"/>
<dbReference type="Gene3D" id="3.40.50.300">
    <property type="entry name" value="P-loop containing nucleotide triphosphate hydrolases"/>
    <property type="match status" value="2"/>
</dbReference>
<dbReference type="GO" id="GO:0008380">
    <property type="term" value="P:RNA splicing"/>
    <property type="evidence" value="ECO:0007669"/>
    <property type="project" value="UniProtKB-KW"/>
</dbReference>
<dbReference type="PROSITE" id="PS51192">
    <property type="entry name" value="HELICASE_ATP_BIND_1"/>
    <property type="match status" value="1"/>
</dbReference>
<keyword evidence="4" id="KW-0378">Hydrolase</keyword>
<dbReference type="InterPro" id="IPR002464">
    <property type="entry name" value="DNA/RNA_helicase_DEAH_CS"/>
</dbReference>
<sequence length="767" mass="87607">MSSRHRIDLGAERGRERKRSRSRSRSPGDRREDDGEDNRRRREERQEKKESKDIKPPVAQGVSASDMARVQATLQAVQKPIATLNPYSGQPFTPRYWDLWKKRTQLPVWEYREKFMEHLHRNQCITLVGETGSGKTTQIPPWCLDYVRARAVPGQKRMVACTQPRRVAAMSVAARVAEETDVQLGGEVGYSIRFEDCVSDRTMLKYLTDGMLLREAMSSPLLENYGVLILDEAHERTLATDILMGLIKEIIKQRADLKIVVMSATLDAGKFQNYFESCPLMSVPGRTFPVEIFYTPEPERDYLEASIRTVVQIHVCEEIEGDLLLFLTGQEEIEEACKRIKREIDNLGPEVGEMKCIPLYSTLPPNLQQRIFEAAPPKRANGAMGRKIVVSTNIAETSLTIDGVVFVIDPGFSKQKVYNPRIRVESLLVCPISKASSMQRAGRAGRTKPGKCFRLYTEKAYKNEMQDQTYPEILRSNLGTVVLQLKKLGIDDLVHFDFMDPPAPETLMRALELLNYLAALDDNGELTQLGSLMAEFPLDPQLAKMLIASTELNCSNEILSITAMLSVPQCFVRPAEARKAADEAKMRFAHIDGDHLTLLNVYHAFKQNHEDVQWCYDNFVNYRSLKNADNVRTQLARIMDKFNLKRVSTEFTSKEYYTNIRKALVAGFFMQVAHLERSGHYMTVKDNQIVNLHPSTVLDHKPEWALYNEFVLTTKNYIRTVTDVKPEWLHQMAPQYYDMSNFPECEAKRKLVQIIGKLGSKQYKQGI</sequence>
<dbReference type="Pfam" id="PF21010">
    <property type="entry name" value="HA2_C"/>
    <property type="match status" value="1"/>
</dbReference>
<evidence type="ECO:0000256" key="10">
    <source>
        <dbReference type="SAM" id="MobiDB-lite"/>
    </source>
</evidence>
<dbReference type="InterPro" id="IPR007502">
    <property type="entry name" value="Helicase-assoc_dom"/>
</dbReference>
<dbReference type="FunFam" id="1.10.10.2130:FF:000001">
    <property type="entry name" value="Pre-mRNA-splicing factor ATP-dependent RNA helicase"/>
    <property type="match status" value="1"/>
</dbReference>
<keyword evidence="3" id="KW-0547">Nucleotide-binding</keyword>
<dbReference type="CDD" id="cd17973">
    <property type="entry name" value="DEXHc_DHX15"/>
    <property type="match status" value="1"/>
</dbReference>
<dbReference type="InterPro" id="IPR011545">
    <property type="entry name" value="DEAD/DEAH_box_helicase_dom"/>
</dbReference>
<evidence type="ECO:0000256" key="6">
    <source>
        <dbReference type="ARBA" id="ARBA00022840"/>
    </source>
</evidence>
<evidence type="ECO:0000259" key="11">
    <source>
        <dbReference type="PROSITE" id="PS51192"/>
    </source>
</evidence>
<evidence type="ECO:0000256" key="8">
    <source>
        <dbReference type="ARBA" id="ARBA00024333"/>
    </source>
</evidence>
<dbReference type="FunFam" id="1.20.120.1080:FF:000003">
    <property type="entry name" value="Pre-mRNA-splicing factor ATP-dependent RNA helicase PRP43"/>
    <property type="match status" value="1"/>
</dbReference>
<protein>
    <recommendedName>
        <fullName evidence="1">RNA helicase</fullName>
        <ecNumber evidence="1">3.6.4.13</ecNumber>
    </recommendedName>
</protein>
<feature type="domain" description="Helicase C-terminal" evidence="12">
    <location>
        <begin position="309"/>
        <end position="489"/>
    </location>
</feature>
<evidence type="ECO:0000259" key="12">
    <source>
        <dbReference type="PROSITE" id="PS51194"/>
    </source>
</evidence>
<evidence type="ECO:0000256" key="3">
    <source>
        <dbReference type="ARBA" id="ARBA00022741"/>
    </source>
</evidence>
<dbReference type="Gene3D" id="1.20.120.1080">
    <property type="match status" value="1"/>
</dbReference>
<dbReference type="WBParaSite" id="PSAMB.scaffold1387size32261.g12805.t1">
    <property type="protein sequence ID" value="PSAMB.scaffold1387size32261.g12805.t1"/>
    <property type="gene ID" value="PSAMB.scaffold1387size32261.g12805"/>
</dbReference>